<dbReference type="EMBL" id="FR845719">
    <property type="protein sequence ID" value="CCA60732.1"/>
    <property type="molecule type" value="Genomic_DNA"/>
</dbReference>
<name>F2R333_STRVP</name>
<dbReference type="eggNOG" id="COG4584">
    <property type="taxonomic scope" value="Bacteria"/>
</dbReference>
<evidence type="ECO:0000313" key="2">
    <source>
        <dbReference type="Proteomes" id="UP000006854"/>
    </source>
</evidence>
<protein>
    <submittedName>
        <fullName evidence="1">Transposase</fullName>
    </submittedName>
</protein>
<sequence length="119" mass="13708">MCCARRGRPGALYAAICRDAKAGLSLRAVTQKYGVDYETVQRAPVSVLREPRKKMQPRDTRLDSYQPLIDAILEADLTAPRKQRHTAKRIYDRVLDEHNAVDIYHQVVRGYIADRRKEI</sequence>
<gene>
    <name evidence="1" type="ordered locus">SVEN_7446</name>
</gene>
<keyword evidence="2" id="KW-1185">Reference proteome</keyword>
<dbReference type="KEGG" id="sve:SVEN_7446"/>
<organism evidence="1 2">
    <name type="scientific">Streptomyces venezuelae (strain ATCC 10712 / CBS 650.69 / DSM 40230 / JCM 4526 / NBRC 13096 / PD 04745)</name>
    <dbReference type="NCBI Taxonomy" id="953739"/>
    <lineage>
        <taxon>Bacteria</taxon>
        <taxon>Bacillati</taxon>
        <taxon>Actinomycetota</taxon>
        <taxon>Actinomycetes</taxon>
        <taxon>Kitasatosporales</taxon>
        <taxon>Streptomycetaceae</taxon>
        <taxon>Streptomyces</taxon>
    </lineage>
</organism>
<dbReference type="Proteomes" id="UP000006854">
    <property type="component" value="Chromosome"/>
</dbReference>
<dbReference type="STRING" id="953739.SVEN_7446"/>
<dbReference type="AlphaFoldDB" id="F2R333"/>
<reference evidence="1 2" key="1">
    <citation type="journal article" date="2011" name="BMC Genomics">
        <title>Genome-wide analysis of the role of GlnR in Streptomyces venezuelae provides new insights into global nitrogen regulation in actinomycetes.</title>
        <authorList>
            <person name="Pullan S.T."/>
            <person name="Bibb M.J."/>
            <person name="Merrick M."/>
        </authorList>
    </citation>
    <scope>NUCLEOTIDE SEQUENCE [LARGE SCALE GENOMIC DNA]</scope>
    <source>
        <strain evidence="1">ATCC 10712</strain>
    </source>
</reference>
<dbReference type="PATRIC" id="fig|953739.5.peg.2672"/>
<evidence type="ECO:0000313" key="1">
    <source>
        <dbReference type="EMBL" id="CCA60732.1"/>
    </source>
</evidence>
<proteinExistence type="predicted"/>
<dbReference type="HOGENOM" id="CLU_020626_2_4_11"/>
<accession>F2R333</accession>